<dbReference type="PANTHER" id="PTHR46630">
    <property type="entry name" value="TETRATRICOPEPTIDE REPEAT PROTEIN 29"/>
    <property type="match status" value="1"/>
</dbReference>
<dbReference type="Proteomes" id="UP000033047">
    <property type="component" value="Unassembled WGS sequence"/>
</dbReference>
<feature type="repeat" description="TPR" evidence="6">
    <location>
        <begin position="181"/>
        <end position="214"/>
    </location>
</feature>
<dbReference type="PATRIC" id="fig|927665.4.peg.1915"/>
<reference evidence="9 10" key="1">
    <citation type="submission" date="2013-04" db="EMBL/GenBank/DDBJ databases">
        <title>The Genome Sequence of Parabacteroides goldsteinii DSM 19448.</title>
        <authorList>
            <consortium name="The Broad Institute Genomics Platform"/>
            <person name="Earl A."/>
            <person name="Ward D."/>
            <person name="Feldgarden M."/>
            <person name="Gevers D."/>
            <person name="Martens E."/>
            <person name="Sakamoto M."/>
            <person name="Benno Y."/>
            <person name="Song Y."/>
            <person name="Liu C."/>
            <person name="Lee J."/>
            <person name="Bolanos M."/>
            <person name="Vaisanen M.L."/>
            <person name="Finegold S.M."/>
            <person name="Walker B."/>
            <person name="Young S."/>
            <person name="Zeng Q."/>
            <person name="Gargeya S."/>
            <person name="Fitzgerald M."/>
            <person name="Haas B."/>
            <person name="Abouelleil A."/>
            <person name="Allen A.W."/>
            <person name="Alvarado L."/>
            <person name="Arachchi H.M."/>
            <person name="Berlin A.M."/>
            <person name="Chapman S.B."/>
            <person name="Gainer-Dewar J."/>
            <person name="Goldberg J."/>
            <person name="Griggs A."/>
            <person name="Gujja S."/>
            <person name="Hansen M."/>
            <person name="Howarth C."/>
            <person name="Imamovic A."/>
            <person name="Ireland A."/>
            <person name="Larimer J."/>
            <person name="McCowan C."/>
            <person name="Murphy C."/>
            <person name="Pearson M."/>
            <person name="Poon T.W."/>
            <person name="Priest M."/>
            <person name="Roberts A."/>
            <person name="Saif S."/>
            <person name="Shea T."/>
            <person name="Sisk P."/>
            <person name="Sykes S."/>
            <person name="Wortman J."/>
            <person name="Nusbaum C."/>
            <person name="Birren B."/>
        </authorList>
    </citation>
    <scope>NUCLEOTIDE SEQUENCE [LARGE SCALE GENOMIC DNA]</scope>
    <source>
        <strain evidence="9 10">DSM 19448</strain>
    </source>
</reference>
<dbReference type="Gene3D" id="1.25.40.10">
    <property type="entry name" value="Tetratricopeptide repeat domain"/>
    <property type="match status" value="2"/>
</dbReference>
<evidence type="ECO:0000256" key="3">
    <source>
        <dbReference type="ARBA" id="ARBA00022737"/>
    </source>
</evidence>
<evidence type="ECO:0000256" key="2">
    <source>
        <dbReference type="ARBA" id="ARBA00022490"/>
    </source>
</evidence>
<evidence type="ECO:0000256" key="4">
    <source>
        <dbReference type="ARBA" id="ARBA00022803"/>
    </source>
</evidence>
<keyword evidence="7" id="KW-0175">Coiled coil</keyword>
<keyword evidence="8" id="KW-0812">Transmembrane</keyword>
<dbReference type="InterPro" id="IPR011990">
    <property type="entry name" value="TPR-like_helical_dom_sf"/>
</dbReference>
<evidence type="ECO:0000313" key="9">
    <source>
        <dbReference type="EMBL" id="KKB55901.1"/>
    </source>
</evidence>
<dbReference type="EMBL" id="AQHV01000011">
    <property type="protein sequence ID" value="KKB55901.1"/>
    <property type="molecule type" value="Genomic_DNA"/>
</dbReference>
<dbReference type="InterPro" id="IPR051476">
    <property type="entry name" value="Bac_ResReg_Asp_Phosphatase"/>
</dbReference>
<keyword evidence="8" id="KW-0472">Membrane</keyword>
<comment type="similarity">
    <text evidence="5">Belongs to the Rap family.</text>
</comment>
<feature type="coiled-coil region" evidence="7">
    <location>
        <begin position="435"/>
        <end position="462"/>
    </location>
</feature>
<name>A0A0F5JDF8_9BACT</name>
<keyword evidence="4 6" id="KW-0802">TPR repeat</keyword>
<keyword evidence="8" id="KW-1133">Transmembrane helix</keyword>
<comment type="subcellular location">
    <subcellularLocation>
        <location evidence="1">Cytoplasm</location>
    </subcellularLocation>
</comment>
<evidence type="ECO:0000256" key="5">
    <source>
        <dbReference type="ARBA" id="ARBA00038253"/>
    </source>
</evidence>
<dbReference type="STRING" id="927665.HMPREF1535_01873"/>
<evidence type="ECO:0000256" key="8">
    <source>
        <dbReference type="SAM" id="Phobius"/>
    </source>
</evidence>
<dbReference type="PANTHER" id="PTHR46630:SF1">
    <property type="entry name" value="TETRATRICOPEPTIDE REPEAT PROTEIN 29"/>
    <property type="match status" value="1"/>
</dbReference>
<dbReference type="AlphaFoldDB" id="A0A0F5JDF8"/>
<keyword evidence="2" id="KW-0963">Cytoplasm</keyword>
<dbReference type="SUPFAM" id="SSF48452">
    <property type="entry name" value="TPR-like"/>
    <property type="match status" value="1"/>
</dbReference>
<dbReference type="Pfam" id="PF07719">
    <property type="entry name" value="TPR_2"/>
    <property type="match status" value="1"/>
</dbReference>
<dbReference type="PROSITE" id="PS50005">
    <property type="entry name" value="TPR"/>
    <property type="match status" value="1"/>
</dbReference>
<comment type="caution">
    <text evidence="9">The sequence shown here is derived from an EMBL/GenBank/DDBJ whole genome shotgun (WGS) entry which is preliminary data.</text>
</comment>
<accession>A0A0F5JDF8</accession>
<sequence length="610" mass="71114">MRYLSYIIFCLFSFAMCTEQPKELLPELSYAESLMQRCPSSALVVLDSMEVPSPSDKFQYATWCLLITQARDKNYIKHTSDSLINIALDYFEKQDDPVRKASTLYYEGRVNHDLHNAEEATDYYLRARDVAKNTTDYRLLYLINNHLGTLYAYRNLPDLALDTYVNAQNYSIQLKDSALISNSYSYLGRVSMLNNNPQEALDYYKKAIEIAEQSGSLNALTLAYGEISTVYQALSMLDSSMYYLQKSKEIKEIYNASALSQTYLGIGETYYYMGLSDSAYCYLEKALNTINPYTKQDAVHILYYLCRDLGKYEDAIKYNEQYWVYKDSIDNINRTSEIAKIQAKYDQEKLLNINNQLENSILWGVIALLIIICVLIYSYQQKLVKKERIIKEHKDLLQVRLTQLHENEFIIHENENLIGVLSSQIEENIGSQEHINDQMAEMERIRQNNATLQTQNEILQNDIKKYISSLKEKGEVLKTYERLTAENTYLFERQRYLCFQLIKHINILDCLKSDPKYIEESQWPEIFESINIVYPNLIGRLRKDFFLTDSDLLMCCLIKLQLNNSTIAALTAISPSSVTKRKQRLKERINQHLKTPLGVETSIDTYLWKY</sequence>
<feature type="transmembrane region" description="Helical" evidence="8">
    <location>
        <begin position="361"/>
        <end position="379"/>
    </location>
</feature>
<protein>
    <recommendedName>
        <fullName evidence="11">Tetratricopeptide repeat protein</fullName>
    </recommendedName>
</protein>
<organism evidence="9 10">
    <name type="scientific">Parabacteroides goldsteinii DSM 19448 = WAL 12034</name>
    <dbReference type="NCBI Taxonomy" id="927665"/>
    <lineage>
        <taxon>Bacteria</taxon>
        <taxon>Pseudomonadati</taxon>
        <taxon>Bacteroidota</taxon>
        <taxon>Bacteroidia</taxon>
        <taxon>Bacteroidales</taxon>
        <taxon>Tannerellaceae</taxon>
        <taxon>Parabacteroides</taxon>
    </lineage>
</organism>
<evidence type="ECO:0008006" key="11">
    <source>
        <dbReference type="Google" id="ProtNLM"/>
    </source>
</evidence>
<proteinExistence type="inferred from homology"/>
<gene>
    <name evidence="9" type="ORF">HMPREF1535_01873</name>
</gene>
<evidence type="ECO:0000313" key="10">
    <source>
        <dbReference type="Proteomes" id="UP000033047"/>
    </source>
</evidence>
<keyword evidence="3" id="KW-0677">Repeat</keyword>
<evidence type="ECO:0000256" key="7">
    <source>
        <dbReference type="SAM" id="Coils"/>
    </source>
</evidence>
<evidence type="ECO:0000256" key="1">
    <source>
        <dbReference type="ARBA" id="ARBA00004496"/>
    </source>
</evidence>
<dbReference type="InterPro" id="IPR019734">
    <property type="entry name" value="TPR_rpt"/>
</dbReference>
<dbReference type="InterPro" id="IPR013105">
    <property type="entry name" value="TPR_2"/>
</dbReference>
<evidence type="ECO:0000256" key="6">
    <source>
        <dbReference type="PROSITE-ProRule" id="PRU00339"/>
    </source>
</evidence>
<dbReference type="GO" id="GO:0005737">
    <property type="term" value="C:cytoplasm"/>
    <property type="evidence" value="ECO:0007669"/>
    <property type="project" value="UniProtKB-SubCell"/>
</dbReference>
<dbReference type="HOGENOM" id="CLU_030491_0_0_10"/>
<dbReference type="SMART" id="SM00028">
    <property type="entry name" value="TPR"/>
    <property type="match status" value="5"/>
</dbReference>